<dbReference type="Proteomes" id="UP000800082">
    <property type="component" value="Unassembled WGS sequence"/>
</dbReference>
<evidence type="ECO:0000313" key="2">
    <source>
        <dbReference type="EMBL" id="KAF1926086.1"/>
    </source>
</evidence>
<protein>
    <submittedName>
        <fullName evidence="2">Uncharacterized protein</fullName>
    </submittedName>
</protein>
<name>A0A6A5RI11_9PLEO</name>
<evidence type="ECO:0000256" key="1">
    <source>
        <dbReference type="SAM" id="Phobius"/>
    </source>
</evidence>
<organism evidence="2 3">
    <name type="scientific">Didymella exigua CBS 183.55</name>
    <dbReference type="NCBI Taxonomy" id="1150837"/>
    <lineage>
        <taxon>Eukaryota</taxon>
        <taxon>Fungi</taxon>
        <taxon>Dikarya</taxon>
        <taxon>Ascomycota</taxon>
        <taxon>Pezizomycotina</taxon>
        <taxon>Dothideomycetes</taxon>
        <taxon>Pleosporomycetidae</taxon>
        <taxon>Pleosporales</taxon>
        <taxon>Pleosporineae</taxon>
        <taxon>Didymellaceae</taxon>
        <taxon>Didymella</taxon>
    </lineage>
</organism>
<dbReference type="EMBL" id="ML978979">
    <property type="protein sequence ID" value="KAF1926086.1"/>
    <property type="molecule type" value="Genomic_DNA"/>
</dbReference>
<proteinExistence type="predicted"/>
<dbReference type="AlphaFoldDB" id="A0A6A5RI11"/>
<gene>
    <name evidence="2" type="ORF">M421DRAFT_224626</name>
</gene>
<keyword evidence="1" id="KW-0812">Transmembrane</keyword>
<dbReference type="GeneID" id="54345990"/>
<evidence type="ECO:0000313" key="3">
    <source>
        <dbReference type="Proteomes" id="UP000800082"/>
    </source>
</evidence>
<sequence>MTGMWPTICTYSHRYRWRRDSPAARPAADIELGTPFTNPNKVDSGMSISGLTLLSEDRADGKRVNSGLEESIHLRLDLGDGVYVKPLNYGTFSRWSAVRELMVDMKKDGIIVEDLWDEAEGMRVCGSDWDARVRPGWNLQMRCQKVEASLEESGSEYDSDSEDTEDEGEAWIVDVIDQYQEEWCLPRWRDRVEQDVSTRKRAEEPSLMALGLGCVSIVFFIVAIVVYTA</sequence>
<feature type="transmembrane region" description="Helical" evidence="1">
    <location>
        <begin position="207"/>
        <end position="227"/>
    </location>
</feature>
<dbReference type="RefSeq" id="XP_033446338.1">
    <property type="nucleotide sequence ID" value="XM_033588343.1"/>
</dbReference>
<keyword evidence="1" id="KW-0472">Membrane</keyword>
<dbReference type="OrthoDB" id="3783450at2759"/>
<accession>A0A6A5RI11</accession>
<keyword evidence="1" id="KW-1133">Transmembrane helix</keyword>
<reference evidence="2" key="1">
    <citation type="journal article" date="2020" name="Stud. Mycol.">
        <title>101 Dothideomycetes genomes: a test case for predicting lifestyles and emergence of pathogens.</title>
        <authorList>
            <person name="Haridas S."/>
            <person name="Albert R."/>
            <person name="Binder M."/>
            <person name="Bloem J."/>
            <person name="Labutti K."/>
            <person name="Salamov A."/>
            <person name="Andreopoulos B."/>
            <person name="Baker S."/>
            <person name="Barry K."/>
            <person name="Bills G."/>
            <person name="Bluhm B."/>
            <person name="Cannon C."/>
            <person name="Castanera R."/>
            <person name="Culley D."/>
            <person name="Daum C."/>
            <person name="Ezra D."/>
            <person name="Gonzalez J."/>
            <person name="Henrissat B."/>
            <person name="Kuo A."/>
            <person name="Liang C."/>
            <person name="Lipzen A."/>
            <person name="Lutzoni F."/>
            <person name="Magnuson J."/>
            <person name="Mondo S."/>
            <person name="Nolan M."/>
            <person name="Ohm R."/>
            <person name="Pangilinan J."/>
            <person name="Park H.-J."/>
            <person name="Ramirez L."/>
            <person name="Alfaro M."/>
            <person name="Sun H."/>
            <person name="Tritt A."/>
            <person name="Yoshinaga Y."/>
            <person name="Zwiers L.-H."/>
            <person name="Turgeon B."/>
            <person name="Goodwin S."/>
            <person name="Spatafora J."/>
            <person name="Crous P."/>
            <person name="Grigoriev I."/>
        </authorList>
    </citation>
    <scope>NUCLEOTIDE SEQUENCE</scope>
    <source>
        <strain evidence="2">CBS 183.55</strain>
    </source>
</reference>
<keyword evidence="3" id="KW-1185">Reference proteome</keyword>